<feature type="compositionally biased region" description="Basic and acidic residues" evidence="1">
    <location>
        <begin position="224"/>
        <end position="275"/>
    </location>
</feature>
<dbReference type="AlphaFoldDB" id="E4YAD6"/>
<accession>E4YAD6</accession>
<feature type="compositionally biased region" description="Basic and acidic residues" evidence="1">
    <location>
        <begin position="316"/>
        <end position="328"/>
    </location>
</feature>
<feature type="region of interest" description="Disordered" evidence="1">
    <location>
        <begin position="186"/>
        <end position="440"/>
    </location>
</feature>
<feature type="compositionally biased region" description="Basic residues" evidence="1">
    <location>
        <begin position="276"/>
        <end position="289"/>
    </location>
</feature>
<evidence type="ECO:0000256" key="1">
    <source>
        <dbReference type="SAM" id="MobiDB-lite"/>
    </source>
</evidence>
<dbReference type="Proteomes" id="UP000011014">
    <property type="component" value="Unassembled WGS sequence"/>
</dbReference>
<feature type="compositionally biased region" description="Basic residues" evidence="1">
    <location>
        <begin position="212"/>
        <end position="223"/>
    </location>
</feature>
<feature type="compositionally biased region" description="Polar residues" evidence="1">
    <location>
        <begin position="352"/>
        <end position="361"/>
    </location>
</feature>
<reference evidence="2" key="1">
    <citation type="journal article" date="2010" name="Science">
        <title>Plasticity of animal genome architecture unmasked by rapid evolution of a pelagic tunicate.</title>
        <authorList>
            <person name="Denoeud F."/>
            <person name="Henriet S."/>
            <person name="Mungpakdee S."/>
            <person name="Aury J.M."/>
            <person name="Da Silva C."/>
            <person name="Brinkmann H."/>
            <person name="Mikhaleva J."/>
            <person name="Olsen L.C."/>
            <person name="Jubin C."/>
            <person name="Canestro C."/>
            <person name="Bouquet J.M."/>
            <person name="Danks G."/>
            <person name="Poulain J."/>
            <person name="Campsteijn C."/>
            <person name="Adamski M."/>
            <person name="Cross I."/>
            <person name="Yadetie F."/>
            <person name="Muffato M."/>
            <person name="Louis A."/>
            <person name="Butcher S."/>
            <person name="Tsagkogeorga G."/>
            <person name="Konrad A."/>
            <person name="Singh S."/>
            <person name="Jensen M.F."/>
            <person name="Cong E.H."/>
            <person name="Eikeseth-Otteraa H."/>
            <person name="Noel B."/>
            <person name="Anthouard V."/>
            <person name="Porcel B.M."/>
            <person name="Kachouri-Lafond R."/>
            <person name="Nishino A."/>
            <person name="Ugolini M."/>
            <person name="Chourrout P."/>
            <person name="Nishida H."/>
            <person name="Aasland R."/>
            <person name="Huzurbazar S."/>
            <person name="Westhof E."/>
            <person name="Delsuc F."/>
            <person name="Lehrach H."/>
            <person name="Reinhardt R."/>
            <person name="Weissenbach J."/>
            <person name="Roy S.W."/>
            <person name="Artiguenave F."/>
            <person name="Postlethwait J.H."/>
            <person name="Manak J.R."/>
            <person name="Thompson E.M."/>
            <person name="Jaillon O."/>
            <person name="Du Pasquier L."/>
            <person name="Boudinot P."/>
            <person name="Liberles D.A."/>
            <person name="Volff J.N."/>
            <person name="Philippe H."/>
            <person name="Lenhard B."/>
            <person name="Roest Crollius H."/>
            <person name="Wincker P."/>
            <person name="Chourrout D."/>
        </authorList>
    </citation>
    <scope>NUCLEOTIDE SEQUENCE [LARGE SCALE GENOMIC DNA]</scope>
</reference>
<sequence length="440" mass="50491">MGVITRYFKCENEKCKTKPEWNNTDHQLENQLCKDCNKVTKYFKFKCEGMLYGKYQCKGKCTNEWTSAAAVDGSWQMCLKCKKKATPYYLREHDRREDEIEKEEEGKATQRKDKVHIQAHCGECLRLATEKKFMETCLEYWAMKADPEKEAKAQKQADKKRPMIKAEMQKKQKIHVEYVESFTRDTQLDSSRVEDNNNENNDDKKKTEQAKKKNKRKPKKKITKKAEVKTEPLESKTVDKTHESHVDFVKAFTEKAEHESSGADKKMADDQNNEKPKKKHKRKPKKKQTKKADVKTEPVEDQSAGGPKVEQNKTVVKKESIVEVKTEDQADQAPQKKDKKTKKSKNSGSSSPDQADNNNFSEVKVQDAAVGEKNSKKKRNRNKRKNASGENKENNSVSSENTSTDDLVHKIADMIISSPQKATRTSTTSRRVLTPAGDAE</sequence>
<dbReference type="EMBL" id="FN654357">
    <property type="protein sequence ID" value="CBY32523.1"/>
    <property type="molecule type" value="Genomic_DNA"/>
</dbReference>
<protein>
    <submittedName>
        <fullName evidence="2">Uncharacterized protein</fullName>
    </submittedName>
</protein>
<proteinExistence type="predicted"/>
<name>E4YAD6_OIKDI</name>
<evidence type="ECO:0000313" key="2">
    <source>
        <dbReference type="EMBL" id="CBY32523.1"/>
    </source>
</evidence>
<feature type="region of interest" description="Disordered" evidence="1">
    <location>
        <begin position="151"/>
        <end position="171"/>
    </location>
</feature>
<organism evidence="2">
    <name type="scientific">Oikopleura dioica</name>
    <name type="common">Tunicate</name>
    <dbReference type="NCBI Taxonomy" id="34765"/>
    <lineage>
        <taxon>Eukaryota</taxon>
        <taxon>Metazoa</taxon>
        <taxon>Chordata</taxon>
        <taxon>Tunicata</taxon>
        <taxon>Appendicularia</taxon>
        <taxon>Copelata</taxon>
        <taxon>Oikopleuridae</taxon>
        <taxon>Oikopleura</taxon>
    </lineage>
</organism>
<feature type="compositionally biased region" description="Basic and acidic residues" evidence="1">
    <location>
        <begin position="186"/>
        <end position="211"/>
    </location>
</feature>
<feature type="compositionally biased region" description="Basic and acidic residues" evidence="1">
    <location>
        <begin position="151"/>
        <end position="161"/>
    </location>
</feature>
<gene>
    <name evidence="2" type="ORF">GSOID_T00031862001</name>
</gene>
<feature type="compositionally biased region" description="Basic residues" evidence="1">
    <location>
        <begin position="375"/>
        <end position="386"/>
    </location>
</feature>